<feature type="compositionally biased region" description="Basic and acidic residues" evidence="3">
    <location>
        <begin position="178"/>
        <end position="189"/>
    </location>
</feature>
<organism evidence="5 6">
    <name type="scientific">Rhodotorula diobovata</name>
    <dbReference type="NCBI Taxonomy" id="5288"/>
    <lineage>
        <taxon>Eukaryota</taxon>
        <taxon>Fungi</taxon>
        <taxon>Dikarya</taxon>
        <taxon>Basidiomycota</taxon>
        <taxon>Pucciniomycotina</taxon>
        <taxon>Microbotryomycetes</taxon>
        <taxon>Sporidiobolales</taxon>
        <taxon>Sporidiobolaceae</taxon>
        <taxon>Rhodotorula</taxon>
    </lineage>
</organism>
<dbReference type="InterPro" id="IPR012677">
    <property type="entry name" value="Nucleotide-bd_a/b_plait_sf"/>
</dbReference>
<dbReference type="STRING" id="5288.A0A5C5FXB3"/>
<feature type="domain" description="RRM" evidence="4">
    <location>
        <begin position="70"/>
        <end position="149"/>
    </location>
</feature>
<dbReference type="PANTHER" id="PTHR19965">
    <property type="entry name" value="RNA AND EXPORT FACTOR BINDING PROTEIN"/>
    <property type="match status" value="1"/>
</dbReference>
<dbReference type="InterPro" id="IPR035979">
    <property type="entry name" value="RBD_domain_sf"/>
</dbReference>
<evidence type="ECO:0000256" key="1">
    <source>
        <dbReference type="ARBA" id="ARBA00022884"/>
    </source>
</evidence>
<dbReference type="InterPro" id="IPR051229">
    <property type="entry name" value="ALYREF_mRNA_export"/>
</dbReference>
<feature type="compositionally biased region" description="Basic residues" evidence="3">
    <location>
        <begin position="15"/>
        <end position="25"/>
    </location>
</feature>
<feature type="region of interest" description="Disordered" evidence="3">
    <location>
        <begin position="143"/>
        <end position="221"/>
    </location>
</feature>
<feature type="region of interest" description="Disordered" evidence="3">
    <location>
        <begin position="1"/>
        <end position="65"/>
    </location>
</feature>
<accession>A0A5C5FXB3</accession>
<name>A0A5C5FXB3_9BASI</name>
<feature type="compositionally biased region" description="Low complexity" evidence="3">
    <location>
        <begin position="207"/>
        <end position="221"/>
    </location>
</feature>
<dbReference type="GO" id="GO:0005634">
    <property type="term" value="C:nucleus"/>
    <property type="evidence" value="ECO:0007669"/>
    <property type="project" value="TreeGrafter"/>
</dbReference>
<dbReference type="Pfam" id="PF00076">
    <property type="entry name" value="RRM_1"/>
    <property type="match status" value="1"/>
</dbReference>
<dbReference type="Proteomes" id="UP000311382">
    <property type="component" value="Unassembled WGS sequence"/>
</dbReference>
<dbReference type="InterPro" id="IPR025715">
    <property type="entry name" value="FoP_C"/>
</dbReference>
<comment type="caution">
    <text evidence="5">The sequence shown here is derived from an EMBL/GenBank/DDBJ whole genome shotgun (WGS) entry which is preliminary data.</text>
</comment>
<dbReference type="GO" id="GO:0003729">
    <property type="term" value="F:mRNA binding"/>
    <property type="evidence" value="ECO:0007669"/>
    <property type="project" value="TreeGrafter"/>
</dbReference>
<dbReference type="Pfam" id="PF13865">
    <property type="entry name" value="FoP_duplication"/>
    <property type="match status" value="1"/>
</dbReference>
<evidence type="ECO:0000313" key="6">
    <source>
        <dbReference type="Proteomes" id="UP000311382"/>
    </source>
</evidence>
<dbReference type="SMART" id="SM00360">
    <property type="entry name" value="RRM"/>
    <property type="match status" value="1"/>
</dbReference>
<dbReference type="PANTHER" id="PTHR19965:SF35">
    <property type="entry name" value="RNA ANNEALING PROTEIN YRA1"/>
    <property type="match status" value="1"/>
</dbReference>
<dbReference type="AlphaFoldDB" id="A0A5C5FXB3"/>
<evidence type="ECO:0000256" key="3">
    <source>
        <dbReference type="SAM" id="MobiDB-lite"/>
    </source>
</evidence>
<keyword evidence="1 2" id="KW-0694">RNA-binding</keyword>
<evidence type="ECO:0000313" key="5">
    <source>
        <dbReference type="EMBL" id="TNY20832.1"/>
    </source>
</evidence>
<dbReference type="SUPFAM" id="SSF54928">
    <property type="entry name" value="RNA-binding domain, RBD"/>
    <property type="match status" value="1"/>
</dbReference>
<feature type="compositionally biased region" description="Gly residues" evidence="3">
    <location>
        <begin position="160"/>
        <end position="177"/>
    </location>
</feature>
<feature type="compositionally biased region" description="Low complexity" evidence="3">
    <location>
        <begin position="26"/>
        <end position="63"/>
    </location>
</feature>
<feature type="compositionally biased region" description="Low complexity" evidence="3">
    <location>
        <begin position="143"/>
        <end position="159"/>
    </location>
</feature>
<evidence type="ECO:0000256" key="2">
    <source>
        <dbReference type="PROSITE-ProRule" id="PRU00176"/>
    </source>
</evidence>
<feature type="compositionally biased region" description="Basic and acidic residues" evidence="3">
    <location>
        <begin position="1"/>
        <end position="14"/>
    </location>
</feature>
<dbReference type="InterPro" id="IPR000504">
    <property type="entry name" value="RRM_dom"/>
</dbReference>
<proteinExistence type="predicted"/>
<gene>
    <name evidence="5" type="ORF">DMC30DRAFT_411561</name>
</gene>
<evidence type="ECO:0000259" key="4">
    <source>
        <dbReference type="PROSITE" id="PS50102"/>
    </source>
</evidence>
<dbReference type="PROSITE" id="PS50102">
    <property type="entry name" value="RRM"/>
    <property type="match status" value="1"/>
</dbReference>
<keyword evidence="6" id="KW-1185">Reference proteome</keyword>
<dbReference type="EMBL" id="SOZI01000056">
    <property type="protein sequence ID" value="TNY20832.1"/>
    <property type="molecule type" value="Genomic_DNA"/>
</dbReference>
<reference evidence="5 6" key="1">
    <citation type="submission" date="2019-03" db="EMBL/GenBank/DDBJ databases">
        <title>Rhodosporidium diobovatum UCD-FST 08-225 genome sequencing, assembly, and annotation.</title>
        <authorList>
            <person name="Fakankun I.U."/>
            <person name="Fristensky B."/>
            <person name="Levin D.B."/>
        </authorList>
    </citation>
    <scope>NUCLEOTIDE SEQUENCE [LARGE SCALE GENOMIC DNA]</scope>
    <source>
        <strain evidence="5 6">UCD-FST 08-225</strain>
    </source>
</reference>
<dbReference type="OrthoDB" id="346839at2759"/>
<dbReference type="Gene3D" id="3.30.70.330">
    <property type="match status" value="1"/>
</dbReference>
<protein>
    <recommendedName>
        <fullName evidence="4">RRM domain-containing protein</fullName>
    </recommendedName>
</protein>
<sequence>MNIDKPLDDVIAEKRKSRAPRRPRGPRNGAPPATAAAPAPAGPAAGGRAPRNAGNPNAGAAAASSVHVGDKIIVSNLPTDVDERQIKELFATTVGPVRQVSLSYNAQGQSKGIATVQFNKFEHATSAYQQYNKRLIDGGGTVSAAGGSATQQSGSRAAGAAGGGARRGTRGGRGAAKGGRERAPERPKATLESLDAEMSDWQAQVSAAAPAAGAAGGEATA</sequence>